<evidence type="ECO:0000256" key="7">
    <source>
        <dbReference type="ARBA" id="ARBA00023136"/>
    </source>
</evidence>
<keyword evidence="10" id="KW-1185">Reference proteome</keyword>
<organism evidence="9 10">
    <name type="scientific">Tritrichomonas musculus</name>
    <dbReference type="NCBI Taxonomy" id="1915356"/>
    <lineage>
        <taxon>Eukaryota</taxon>
        <taxon>Metamonada</taxon>
        <taxon>Parabasalia</taxon>
        <taxon>Tritrichomonadida</taxon>
        <taxon>Tritrichomonadidae</taxon>
        <taxon>Tritrichomonas</taxon>
    </lineage>
</organism>
<feature type="transmembrane region" description="Helical" evidence="8">
    <location>
        <begin position="6"/>
        <end position="27"/>
    </location>
</feature>
<evidence type="ECO:0000256" key="6">
    <source>
        <dbReference type="ARBA" id="ARBA00022989"/>
    </source>
</evidence>
<sequence length="311" mass="35068">MSEPNYLDSFILGSTAITAVGLGSYFAGVDDEETPKEVLSEKRIKSYPYLSALVLVTMNLLIEYLGPTTVNFIFAFYFALAGTNSIWFLLRCFIKHKSMRTHKLFMYPQSHTIMTEFVLPPHPVPFYLGDVVLYSIALSINIYYYMTRANWANNTIAFSIAFFAILSIRIEKFTAAAPFLWSLLIYDAFFVYSTDVMTNVAVNIQGPIKFQISTPNGYSVLGLGDLVIPGMFLSVCSRFDSFLKKLLHKRTPYWIIGMCGYAASMVLTDVVCYITKHGQPALLFITPAVTAPTVLMAFIRREHYVFLSFSG</sequence>
<dbReference type="SMART" id="SM00730">
    <property type="entry name" value="PSN"/>
    <property type="match status" value="1"/>
</dbReference>
<evidence type="ECO:0008006" key="11">
    <source>
        <dbReference type="Google" id="ProtNLM"/>
    </source>
</evidence>
<comment type="caution">
    <text evidence="9">The sequence shown here is derived from an EMBL/GenBank/DDBJ whole genome shotgun (WGS) entry which is preliminary data.</text>
</comment>
<gene>
    <name evidence="9" type="ORF">M9Y10_023128</name>
</gene>
<feature type="transmembrane region" description="Helical" evidence="8">
    <location>
        <begin position="218"/>
        <end position="239"/>
    </location>
</feature>
<name>A0ABR2KV81_9EUKA</name>
<feature type="transmembrane region" description="Helical" evidence="8">
    <location>
        <begin position="151"/>
        <end position="168"/>
    </location>
</feature>
<keyword evidence="3 8" id="KW-0812">Transmembrane</keyword>
<dbReference type="InterPro" id="IPR006639">
    <property type="entry name" value="Preselin/SPP"/>
</dbReference>
<evidence type="ECO:0000256" key="5">
    <source>
        <dbReference type="ARBA" id="ARBA00022824"/>
    </source>
</evidence>
<dbReference type="Pfam" id="PF04258">
    <property type="entry name" value="Peptidase_A22B"/>
    <property type="match status" value="1"/>
</dbReference>
<dbReference type="InterPro" id="IPR007369">
    <property type="entry name" value="Peptidase_A22B_SPP"/>
</dbReference>
<keyword evidence="6 8" id="KW-1133">Transmembrane helix</keyword>
<accession>A0ABR2KV81</accession>
<evidence type="ECO:0000313" key="9">
    <source>
        <dbReference type="EMBL" id="KAK8894691.1"/>
    </source>
</evidence>
<feature type="transmembrane region" description="Helical" evidence="8">
    <location>
        <begin position="47"/>
        <end position="66"/>
    </location>
</feature>
<evidence type="ECO:0000256" key="4">
    <source>
        <dbReference type="ARBA" id="ARBA00022801"/>
    </source>
</evidence>
<feature type="transmembrane region" description="Helical" evidence="8">
    <location>
        <begin position="251"/>
        <end position="275"/>
    </location>
</feature>
<evidence type="ECO:0000256" key="2">
    <source>
        <dbReference type="ARBA" id="ARBA00006859"/>
    </source>
</evidence>
<feature type="transmembrane region" description="Helical" evidence="8">
    <location>
        <begin position="72"/>
        <end position="94"/>
    </location>
</feature>
<keyword evidence="4" id="KW-0378">Hydrolase</keyword>
<feature type="transmembrane region" description="Helical" evidence="8">
    <location>
        <begin position="281"/>
        <end position="299"/>
    </location>
</feature>
<evidence type="ECO:0000256" key="8">
    <source>
        <dbReference type="SAM" id="Phobius"/>
    </source>
</evidence>
<feature type="transmembrane region" description="Helical" evidence="8">
    <location>
        <begin position="175"/>
        <end position="193"/>
    </location>
</feature>
<keyword evidence="5" id="KW-0256">Endoplasmic reticulum</keyword>
<comment type="subcellular location">
    <subcellularLocation>
        <location evidence="1">Endoplasmic reticulum membrane</location>
        <topology evidence="1">Multi-pass membrane protein</topology>
    </subcellularLocation>
</comment>
<protein>
    <recommendedName>
        <fullName evidence="11">Clan AD, family A22, presenilin-like aspartic peptidase</fullName>
    </recommendedName>
</protein>
<evidence type="ECO:0000313" key="10">
    <source>
        <dbReference type="Proteomes" id="UP001470230"/>
    </source>
</evidence>
<comment type="similarity">
    <text evidence="2">Belongs to the peptidase A22B family.</text>
</comment>
<keyword evidence="7 8" id="KW-0472">Membrane</keyword>
<dbReference type="EMBL" id="JAPFFF010000003">
    <property type="protein sequence ID" value="KAK8894691.1"/>
    <property type="molecule type" value="Genomic_DNA"/>
</dbReference>
<evidence type="ECO:0000256" key="3">
    <source>
        <dbReference type="ARBA" id="ARBA00022692"/>
    </source>
</evidence>
<dbReference type="Proteomes" id="UP001470230">
    <property type="component" value="Unassembled WGS sequence"/>
</dbReference>
<evidence type="ECO:0000256" key="1">
    <source>
        <dbReference type="ARBA" id="ARBA00004477"/>
    </source>
</evidence>
<dbReference type="PANTHER" id="PTHR12174:SF23">
    <property type="entry name" value="MINOR HISTOCOMPATIBILITY ANTIGEN H13"/>
    <property type="match status" value="1"/>
</dbReference>
<dbReference type="PANTHER" id="PTHR12174">
    <property type="entry name" value="SIGNAL PEPTIDE PEPTIDASE"/>
    <property type="match status" value="1"/>
</dbReference>
<reference evidence="9 10" key="1">
    <citation type="submission" date="2024-04" db="EMBL/GenBank/DDBJ databases">
        <title>Tritrichomonas musculus Genome.</title>
        <authorList>
            <person name="Alves-Ferreira E."/>
            <person name="Grigg M."/>
            <person name="Lorenzi H."/>
            <person name="Galac M."/>
        </authorList>
    </citation>
    <scope>NUCLEOTIDE SEQUENCE [LARGE SCALE GENOMIC DNA]</scope>
    <source>
        <strain evidence="9 10">EAF2021</strain>
    </source>
</reference>
<proteinExistence type="inferred from homology"/>